<dbReference type="Proteomes" id="UP000033411">
    <property type="component" value="Unassembled WGS sequence"/>
</dbReference>
<dbReference type="PATRIC" id="fig|1293439.3.peg.1648"/>
<keyword evidence="4" id="KW-0804">Transcription</keyword>
<dbReference type="InterPro" id="IPR003313">
    <property type="entry name" value="AraC-bd"/>
</dbReference>
<keyword evidence="2" id="KW-0805">Transcription regulation</keyword>
<evidence type="ECO:0000256" key="2">
    <source>
        <dbReference type="ARBA" id="ARBA00023015"/>
    </source>
</evidence>
<dbReference type="Gene3D" id="2.60.120.10">
    <property type="entry name" value="Jelly Rolls"/>
    <property type="match status" value="1"/>
</dbReference>
<dbReference type="Pfam" id="PF12833">
    <property type="entry name" value="HTH_18"/>
    <property type="match status" value="1"/>
</dbReference>
<dbReference type="PROSITE" id="PS01124">
    <property type="entry name" value="HTH_ARAC_FAMILY_2"/>
    <property type="match status" value="1"/>
</dbReference>
<keyword evidence="3" id="KW-0238">DNA-binding</keyword>
<organism evidence="6 7">
    <name type="scientific">Devosia epidermidihirudinis</name>
    <dbReference type="NCBI Taxonomy" id="1293439"/>
    <lineage>
        <taxon>Bacteria</taxon>
        <taxon>Pseudomonadati</taxon>
        <taxon>Pseudomonadota</taxon>
        <taxon>Alphaproteobacteria</taxon>
        <taxon>Hyphomicrobiales</taxon>
        <taxon>Devosiaceae</taxon>
        <taxon>Devosia</taxon>
    </lineage>
</organism>
<sequence length="265" mass="29052">MQSLHTCLATFDVDAVQRDAIALGISVSDQELELPMHRHRKAQLVVALQGGVMCRAEGGLWMVPAGSGVWIPGDVLHSNHVTANGRISLLFVDPDVPGLPTKCCTLSLSTMVVEIINHMADQTEREHVPDAHSDQLARVVLEELRRAEIAALHMPIPDNPALTKIANALIEFPGDRSTLTQWASRVAMSERTLSRLVVSETAMSFGRWRQQLHIILALQQLSAGVTVQGVSDTLGYESVSAFITMFKHALGKPPARYIAEKRRSE</sequence>
<accession>A0A0F5QBB0</accession>
<dbReference type="OrthoDB" id="9804543at2"/>
<name>A0A0F5QBB0_9HYPH</name>
<feature type="domain" description="HTH araC/xylS-type" evidence="5">
    <location>
        <begin position="163"/>
        <end position="260"/>
    </location>
</feature>
<proteinExistence type="predicted"/>
<gene>
    <name evidence="6" type="ORF">WH87_10310</name>
</gene>
<dbReference type="STRING" id="1293439.WH87_10310"/>
<protein>
    <recommendedName>
        <fullName evidence="5">HTH araC/xylS-type domain-containing protein</fullName>
    </recommendedName>
</protein>
<dbReference type="CDD" id="cd06124">
    <property type="entry name" value="cupin_NimR-like_N"/>
    <property type="match status" value="1"/>
</dbReference>
<evidence type="ECO:0000256" key="4">
    <source>
        <dbReference type="ARBA" id="ARBA00023163"/>
    </source>
</evidence>
<dbReference type="PANTHER" id="PTHR11019:SF199">
    <property type="entry name" value="HTH-TYPE TRANSCRIPTIONAL REGULATOR NIMR"/>
    <property type="match status" value="1"/>
</dbReference>
<dbReference type="GO" id="GO:0003700">
    <property type="term" value="F:DNA-binding transcription factor activity"/>
    <property type="evidence" value="ECO:0007669"/>
    <property type="project" value="InterPro"/>
</dbReference>
<dbReference type="PANTHER" id="PTHR11019">
    <property type="entry name" value="HTH-TYPE TRANSCRIPTIONAL REGULATOR NIMR"/>
    <property type="match status" value="1"/>
</dbReference>
<reference evidence="6 7" key="1">
    <citation type="submission" date="2015-03" db="EMBL/GenBank/DDBJ databases">
        <authorList>
            <person name="Lepp D."/>
            <person name="Hassan Y.I."/>
            <person name="Li X.-Z."/>
            <person name="Zhou T."/>
        </authorList>
    </citation>
    <scope>NUCLEOTIDE SEQUENCE [LARGE SCALE GENOMIC DNA]</scope>
    <source>
        <strain evidence="6 7">E84</strain>
    </source>
</reference>
<dbReference type="SUPFAM" id="SSF51182">
    <property type="entry name" value="RmlC-like cupins"/>
    <property type="match status" value="1"/>
</dbReference>
<evidence type="ECO:0000256" key="1">
    <source>
        <dbReference type="ARBA" id="ARBA00022491"/>
    </source>
</evidence>
<dbReference type="RefSeq" id="WP_046139229.1">
    <property type="nucleotide sequence ID" value="NZ_LANJ01000016.1"/>
</dbReference>
<dbReference type="Pfam" id="PF02311">
    <property type="entry name" value="AraC_binding"/>
    <property type="match status" value="1"/>
</dbReference>
<dbReference type="EMBL" id="LANJ01000016">
    <property type="protein sequence ID" value="KKC38013.1"/>
    <property type="molecule type" value="Genomic_DNA"/>
</dbReference>
<dbReference type="SMART" id="SM00342">
    <property type="entry name" value="HTH_ARAC"/>
    <property type="match status" value="1"/>
</dbReference>
<evidence type="ECO:0000313" key="6">
    <source>
        <dbReference type="EMBL" id="KKC38013.1"/>
    </source>
</evidence>
<evidence type="ECO:0000256" key="3">
    <source>
        <dbReference type="ARBA" id="ARBA00023125"/>
    </source>
</evidence>
<comment type="caution">
    <text evidence="6">The sequence shown here is derived from an EMBL/GenBank/DDBJ whole genome shotgun (WGS) entry which is preliminary data.</text>
</comment>
<dbReference type="InterPro" id="IPR014710">
    <property type="entry name" value="RmlC-like_jellyroll"/>
</dbReference>
<dbReference type="InterPro" id="IPR009057">
    <property type="entry name" value="Homeodomain-like_sf"/>
</dbReference>
<dbReference type="AlphaFoldDB" id="A0A0F5QBB0"/>
<dbReference type="SUPFAM" id="SSF46689">
    <property type="entry name" value="Homeodomain-like"/>
    <property type="match status" value="1"/>
</dbReference>
<evidence type="ECO:0000313" key="7">
    <source>
        <dbReference type="Proteomes" id="UP000033411"/>
    </source>
</evidence>
<keyword evidence="7" id="KW-1185">Reference proteome</keyword>
<evidence type="ECO:0000259" key="5">
    <source>
        <dbReference type="PROSITE" id="PS01124"/>
    </source>
</evidence>
<dbReference type="GO" id="GO:0043565">
    <property type="term" value="F:sequence-specific DNA binding"/>
    <property type="evidence" value="ECO:0007669"/>
    <property type="project" value="InterPro"/>
</dbReference>
<dbReference type="FunFam" id="1.10.10.60:FF:000132">
    <property type="entry name" value="AraC family transcriptional regulator"/>
    <property type="match status" value="1"/>
</dbReference>
<dbReference type="InterPro" id="IPR018060">
    <property type="entry name" value="HTH_AraC"/>
</dbReference>
<keyword evidence="1" id="KW-0678">Repressor</keyword>
<dbReference type="Gene3D" id="1.10.10.60">
    <property type="entry name" value="Homeodomain-like"/>
    <property type="match status" value="1"/>
</dbReference>
<dbReference type="InterPro" id="IPR011051">
    <property type="entry name" value="RmlC_Cupin_sf"/>
</dbReference>